<evidence type="ECO:0000256" key="5">
    <source>
        <dbReference type="ARBA" id="ARBA00023242"/>
    </source>
</evidence>
<dbReference type="CDD" id="cd12872">
    <property type="entry name" value="SPRY_Ash2"/>
    <property type="match status" value="1"/>
</dbReference>
<evidence type="ECO:0000256" key="6">
    <source>
        <dbReference type="SAM" id="MobiDB-lite"/>
    </source>
</evidence>
<dbReference type="InterPro" id="IPR049455">
    <property type="entry name" value="ASH2-like_PHD"/>
</dbReference>
<dbReference type="OrthoDB" id="515692at2759"/>
<dbReference type="InterPro" id="IPR013320">
    <property type="entry name" value="ConA-like_dom_sf"/>
</dbReference>
<feature type="domain" description="B30.2/SPRY" evidence="7">
    <location>
        <begin position="277"/>
        <end position="475"/>
    </location>
</feature>
<dbReference type="GO" id="GO:0008270">
    <property type="term" value="F:zinc ion binding"/>
    <property type="evidence" value="ECO:0007669"/>
    <property type="project" value="UniProtKB-KW"/>
</dbReference>
<sequence>MAEYMQKSPKKLNLRKFSRQLYVIVTADENWELLNCSAVIVFKWFHGRCLKDLKEFNGVAFMVCYTFHCKDCSQTGEESWQAKQANFSHMCITVLANLAAEYLSASGLLSPATLPQEPIYFNIFQKIIPYMNENWLLLTSMPKRVKNTWHTTLQKTLAKEKDLFLQKPDDPDSFALAETNLADVGPLNEIVKQIGRKSNFDKSNAVALAATFDKLTDESGAGSVDGPKTRGASKRRNAEAAPSGKKPKMSSDQGASAAGTSIDPPLNKDGYRYFLAERDPNVFEPSRDESAAFVIPAFSYRVVPLPTVGLSQNDKAYQLQVEALAGSGGYQVTGHEGYAMVRATHSVCKGTWYYEVSFKEQPEGSHIRIGWSQPYAVLQACAGYNKFSYSWRSKHGTKFHDAKGKKYHFGGFKEGDVLGCLIHLPIDCESNIPTISSKDYLPESYKDSTLINYRHNLFFEVHDEVADKLKSLKELPRSRIEFFHNSKSCGVAYENIHAGYYHPAISIYHKAKVSVNFGPRFLHLPPGAKGMFLRAEEQQHEQTLSDMLYLVENDHVHPQ</sequence>
<dbReference type="SMART" id="SM00449">
    <property type="entry name" value="SPRY"/>
    <property type="match status" value="1"/>
</dbReference>
<dbReference type="Proteomes" id="UP000835052">
    <property type="component" value="Unassembled WGS sequence"/>
</dbReference>
<protein>
    <recommendedName>
        <fullName evidence="7">B30.2/SPRY domain-containing protein</fullName>
    </recommendedName>
</protein>
<dbReference type="InterPro" id="IPR043136">
    <property type="entry name" value="B30.2/SPRY_sf"/>
</dbReference>
<dbReference type="InterPro" id="IPR001870">
    <property type="entry name" value="B30.2/SPRY"/>
</dbReference>
<organism evidence="8 9">
    <name type="scientific">Caenorhabditis auriculariae</name>
    <dbReference type="NCBI Taxonomy" id="2777116"/>
    <lineage>
        <taxon>Eukaryota</taxon>
        <taxon>Metazoa</taxon>
        <taxon>Ecdysozoa</taxon>
        <taxon>Nematoda</taxon>
        <taxon>Chromadorea</taxon>
        <taxon>Rhabditida</taxon>
        <taxon>Rhabditina</taxon>
        <taxon>Rhabditomorpha</taxon>
        <taxon>Rhabditoidea</taxon>
        <taxon>Rhabditidae</taxon>
        <taxon>Peloderinae</taxon>
        <taxon>Caenorhabditis</taxon>
    </lineage>
</organism>
<proteinExistence type="predicted"/>
<comment type="caution">
    <text evidence="8">The sequence shown here is derived from an EMBL/GenBank/DDBJ whole genome shotgun (WGS) entry which is preliminary data.</text>
</comment>
<evidence type="ECO:0000256" key="3">
    <source>
        <dbReference type="ARBA" id="ARBA00022771"/>
    </source>
</evidence>
<dbReference type="Gene3D" id="3.90.980.20">
    <property type="match status" value="1"/>
</dbReference>
<keyword evidence="3" id="KW-0863">Zinc-finger</keyword>
<name>A0A8S1HNM4_9PELO</name>
<dbReference type="Pfam" id="PF00622">
    <property type="entry name" value="SPRY"/>
    <property type="match status" value="1"/>
</dbReference>
<keyword evidence="2" id="KW-0479">Metal-binding</keyword>
<dbReference type="PANTHER" id="PTHR10598">
    <property type="entry name" value="SET1/ASH2 HISTONE METHYLTRANSFERASE COMPLEX SUBUNIT ASH2"/>
    <property type="match status" value="1"/>
</dbReference>
<feature type="region of interest" description="Disordered" evidence="6">
    <location>
        <begin position="218"/>
        <end position="264"/>
    </location>
</feature>
<dbReference type="Pfam" id="PF21198">
    <property type="entry name" value="ASH2L-like_WH"/>
    <property type="match status" value="1"/>
</dbReference>
<keyword evidence="9" id="KW-1185">Reference proteome</keyword>
<accession>A0A8S1HNM4</accession>
<evidence type="ECO:0000256" key="1">
    <source>
        <dbReference type="ARBA" id="ARBA00004123"/>
    </source>
</evidence>
<dbReference type="Pfam" id="PF21257">
    <property type="entry name" value="PHD_ash2p_like"/>
    <property type="match status" value="1"/>
</dbReference>
<evidence type="ECO:0000313" key="9">
    <source>
        <dbReference type="Proteomes" id="UP000835052"/>
    </source>
</evidence>
<dbReference type="Gene3D" id="2.60.120.920">
    <property type="match status" value="1"/>
</dbReference>
<reference evidence="8" key="1">
    <citation type="submission" date="2020-10" db="EMBL/GenBank/DDBJ databases">
        <authorList>
            <person name="Kikuchi T."/>
        </authorList>
    </citation>
    <scope>NUCLEOTIDE SEQUENCE</scope>
    <source>
        <strain evidence="8">NKZ352</strain>
    </source>
</reference>
<dbReference type="PROSITE" id="PS50188">
    <property type="entry name" value="B302_SPRY"/>
    <property type="match status" value="1"/>
</dbReference>
<keyword evidence="5" id="KW-0539">Nucleus</keyword>
<gene>
    <name evidence="8" type="ORF">CAUJ_LOCUS12876</name>
</gene>
<keyword evidence="4" id="KW-0862">Zinc</keyword>
<dbReference type="EMBL" id="CAJGYM010000083">
    <property type="protein sequence ID" value="CAD6196965.1"/>
    <property type="molecule type" value="Genomic_DNA"/>
</dbReference>
<evidence type="ECO:0000256" key="4">
    <source>
        <dbReference type="ARBA" id="ARBA00022833"/>
    </source>
</evidence>
<comment type="subcellular location">
    <subcellularLocation>
        <location evidence="1">Nucleus</location>
    </subcellularLocation>
</comment>
<dbReference type="InterPro" id="IPR053835">
    <property type="entry name" value="ASH2L-like_WH"/>
</dbReference>
<evidence type="ECO:0000256" key="2">
    <source>
        <dbReference type="ARBA" id="ARBA00022723"/>
    </source>
</evidence>
<dbReference type="InterPro" id="IPR003877">
    <property type="entry name" value="SPRY_dom"/>
</dbReference>
<dbReference type="PANTHER" id="PTHR10598:SF0">
    <property type="entry name" value="SET1_ASH2 HISTONE METHYLTRANSFERASE COMPLEX SUBUNIT ASH2"/>
    <property type="match status" value="1"/>
</dbReference>
<dbReference type="GO" id="GO:0000976">
    <property type="term" value="F:transcription cis-regulatory region binding"/>
    <property type="evidence" value="ECO:0007669"/>
    <property type="project" value="TreeGrafter"/>
</dbReference>
<dbReference type="GO" id="GO:0048188">
    <property type="term" value="C:Set1C/COMPASS complex"/>
    <property type="evidence" value="ECO:0007669"/>
    <property type="project" value="InterPro"/>
</dbReference>
<dbReference type="SUPFAM" id="SSF49899">
    <property type="entry name" value="Concanavalin A-like lectins/glucanases"/>
    <property type="match status" value="1"/>
</dbReference>
<dbReference type="InterPro" id="IPR037353">
    <property type="entry name" value="ASH2"/>
</dbReference>
<evidence type="ECO:0000313" key="8">
    <source>
        <dbReference type="EMBL" id="CAD6196965.1"/>
    </source>
</evidence>
<dbReference type="AlphaFoldDB" id="A0A8S1HNM4"/>
<evidence type="ECO:0000259" key="7">
    <source>
        <dbReference type="PROSITE" id="PS50188"/>
    </source>
</evidence>